<sequence length="395" mass="46443">MSLLKQDFFTINNIPVILWGEKSNKIIIAIHGMMSNKADIPIEILAKISIKYGYQVLSFDLPKHGERKNEMIPLTPQVCVKELNNIYEKLQKNWEEISLFANSLGAYFSLLSYKDKKIEKAFFLSPLVDMRELIENMMKAFGVTEKKLKKEREIAIPIGETLSWDYYLYVKENPITIWTPFTHILCGDKDEICNIETTKKFSKQFNCELEILKDSEHYFYKEEQLKKLAEDLEKFLENKLEIREIKRSEYHLLDDFLYGAIFISENEITPPREITKLPELQIYIKDFGNKKDDIALVAEVNKREIVGMIWTRIMNDYGHIDDETPSLAISVTKKYQNKGIGMALLKEMIKIMRKKNYKKVSLSVQKENYAVKLYQKVGFKIYKESEEEFIMLLEL</sequence>
<keyword evidence="2" id="KW-0808">Transferase</keyword>
<dbReference type="Gene3D" id="3.40.50.1820">
    <property type="entry name" value="alpha/beta hydrolase"/>
    <property type="match status" value="1"/>
</dbReference>
<dbReference type="PANTHER" id="PTHR43617:SF2">
    <property type="entry name" value="UPF0039 PROTEIN SLL0451"/>
    <property type="match status" value="1"/>
</dbReference>
<reference evidence="2 3" key="1">
    <citation type="submission" date="2018-08" db="EMBL/GenBank/DDBJ databases">
        <title>A genome reference for cultivated species of the human gut microbiota.</title>
        <authorList>
            <person name="Zou Y."/>
            <person name="Xue W."/>
            <person name="Luo G."/>
        </authorList>
    </citation>
    <scope>NUCLEOTIDE SEQUENCE [LARGE SCALE GENOMIC DNA]</scope>
    <source>
        <strain evidence="2 3">AM25-1</strain>
    </source>
</reference>
<dbReference type="AlphaFoldDB" id="A0A414Q0Z4"/>
<name>A0A414Q0Z4_FUSMR</name>
<dbReference type="EMBL" id="QRHL01000002">
    <property type="protein sequence ID" value="RHF74312.1"/>
    <property type="molecule type" value="Genomic_DNA"/>
</dbReference>
<dbReference type="InterPro" id="IPR050276">
    <property type="entry name" value="MshD_Acetyltransferase"/>
</dbReference>
<evidence type="ECO:0000259" key="1">
    <source>
        <dbReference type="PROSITE" id="PS51186"/>
    </source>
</evidence>
<accession>A0A414Q0Z4</accession>
<feature type="domain" description="N-acetyltransferase" evidence="1">
    <location>
        <begin position="240"/>
        <end position="395"/>
    </location>
</feature>
<dbReference type="InterPro" id="IPR016181">
    <property type="entry name" value="Acyl_CoA_acyltransferase"/>
</dbReference>
<dbReference type="SUPFAM" id="SSF53474">
    <property type="entry name" value="alpha/beta-Hydrolases"/>
    <property type="match status" value="1"/>
</dbReference>
<protein>
    <submittedName>
        <fullName evidence="2">GNAT family N-acetyltransferase</fullName>
    </submittedName>
</protein>
<dbReference type="InterPro" id="IPR000182">
    <property type="entry name" value="GNAT_dom"/>
</dbReference>
<dbReference type="Proteomes" id="UP000284676">
    <property type="component" value="Unassembled WGS sequence"/>
</dbReference>
<comment type="caution">
    <text evidence="2">The sequence shown here is derived from an EMBL/GenBank/DDBJ whole genome shotgun (WGS) entry which is preliminary data.</text>
</comment>
<evidence type="ECO:0000313" key="3">
    <source>
        <dbReference type="Proteomes" id="UP000284676"/>
    </source>
</evidence>
<dbReference type="CDD" id="cd04301">
    <property type="entry name" value="NAT_SF"/>
    <property type="match status" value="1"/>
</dbReference>
<dbReference type="SUPFAM" id="SSF55729">
    <property type="entry name" value="Acyl-CoA N-acyltransferases (Nat)"/>
    <property type="match status" value="1"/>
</dbReference>
<proteinExistence type="predicted"/>
<dbReference type="PANTHER" id="PTHR43617">
    <property type="entry name" value="L-AMINO ACID N-ACETYLTRANSFERASE"/>
    <property type="match status" value="1"/>
</dbReference>
<dbReference type="Pfam" id="PF00583">
    <property type="entry name" value="Acetyltransf_1"/>
    <property type="match status" value="1"/>
</dbReference>
<organism evidence="2 3">
    <name type="scientific">Fusobacterium mortiferum</name>
    <dbReference type="NCBI Taxonomy" id="850"/>
    <lineage>
        <taxon>Bacteria</taxon>
        <taxon>Fusobacteriati</taxon>
        <taxon>Fusobacteriota</taxon>
        <taxon>Fusobacteriia</taxon>
        <taxon>Fusobacteriales</taxon>
        <taxon>Fusobacteriaceae</taxon>
        <taxon>Fusobacterium</taxon>
    </lineage>
</organism>
<dbReference type="InterPro" id="IPR029058">
    <property type="entry name" value="AB_hydrolase_fold"/>
</dbReference>
<gene>
    <name evidence="2" type="ORF">DW663_02270</name>
</gene>
<dbReference type="GO" id="GO:0016747">
    <property type="term" value="F:acyltransferase activity, transferring groups other than amino-acyl groups"/>
    <property type="evidence" value="ECO:0007669"/>
    <property type="project" value="InterPro"/>
</dbReference>
<dbReference type="PROSITE" id="PS51186">
    <property type="entry name" value="GNAT"/>
    <property type="match status" value="1"/>
</dbReference>
<evidence type="ECO:0000313" key="2">
    <source>
        <dbReference type="EMBL" id="RHF74312.1"/>
    </source>
</evidence>
<dbReference type="Gene3D" id="3.40.630.30">
    <property type="match status" value="1"/>
</dbReference>